<evidence type="ECO:0000256" key="7">
    <source>
        <dbReference type="ARBA" id="ARBA00022679"/>
    </source>
</evidence>
<dbReference type="SUPFAM" id="SSF82199">
    <property type="entry name" value="SET domain"/>
    <property type="match status" value="1"/>
</dbReference>
<dbReference type="GO" id="GO:0046872">
    <property type="term" value="F:metal ion binding"/>
    <property type="evidence" value="ECO:0007669"/>
    <property type="project" value="UniProtKB-KW"/>
</dbReference>
<evidence type="ECO:0000256" key="4">
    <source>
        <dbReference type="ARBA" id="ARBA00022490"/>
    </source>
</evidence>
<gene>
    <name evidence="18" type="primary">SUV39H2</name>
    <name evidence="18" type="ORF">AV530_013831</name>
</gene>
<dbReference type="CDD" id="cd00132">
    <property type="entry name" value="CRIB"/>
    <property type="match status" value="1"/>
</dbReference>
<evidence type="ECO:0000313" key="18">
    <source>
        <dbReference type="EMBL" id="OPJ75245.1"/>
    </source>
</evidence>
<accession>A0A1V4JT79</accession>
<sequence length="387" mass="42340">MGYVCPTPFFHTFTCHEGRAGLNFADEGEAAAFQERLQERLRRRQQRAEKRQLPPPPPPVGGESRGSGGATERRGSLTRPPMALADGSAPPLPAVPIANPDITESRYRGLPSPTAGPPAAPVPGEQRRGRKKISKADIGAPSGFKHVGHIGWDPNNGFDVATLDPALRTLFARAGISEAQLADAETSRLIHDFIQGRGGLQAVRIRAGLPIYECNSRCRCGADCPNRVVQRGICYDLCIFRTGDGRGWGIITSEEAERRGQVYDRQGATYLFDLDYVEDVYTVDAAHYGNISHFVNHSCDPNLQVYNVFIENLDQRLPRIALFATRPIRAGEELTFDYNMHVDPVDAESTRMDSNFGLAGGALGGSPRARSRIECKCGAAACRKYLF</sequence>
<comment type="subcellular location">
    <subcellularLocation>
        <location evidence="2">Chromosome</location>
    </subcellularLocation>
    <subcellularLocation>
        <location evidence="1">Cytoplasm</location>
        <location evidence="1">Cytoskeleton</location>
    </subcellularLocation>
</comment>
<dbReference type="FunFam" id="3.90.810.10:FF:000003">
    <property type="entry name" value="Neural Wiskott-Aldrich syndrome protein-like"/>
    <property type="match status" value="1"/>
</dbReference>
<evidence type="ECO:0000256" key="12">
    <source>
        <dbReference type="ARBA" id="ARBA00023212"/>
    </source>
</evidence>
<dbReference type="STRING" id="372326.A0A1V4JT79"/>
<dbReference type="OrthoDB" id="308383at2759"/>
<proteinExistence type="predicted"/>
<dbReference type="GO" id="GO:0032259">
    <property type="term" value="P:methylation"/>
    <property type="evidence" value="ECO:0007669"/>
    <property type="project" value="UniProtKB-KW"/>
</dbReference>
<feature type="domain" description="WH1" evidence="15">
    <location>
        <begin position="1"/>
        <end position="44"/>
    </location>
</feature>
<dbReference type="SMART" id="SM00508">
    <property type="entry name" value="PostSET"/>
    <property type="match status" value="1"/>
</dbReference>
<evidence type="ECO:0000256" key="3">
    <source>
        <dbReference type="ARBA" id="ARBA00022454"/>
    </source>
</evidence>
<dbReference type="SUPFAM" id="SSF47912">
    <property type="entry name" value="Wiscott-Aldrich syndrome protein, WASP, C-terminal domain"/>
    <property type="match status" value="1"/>
</dbReference>
<dbReference type="Pfam" id="PF00786">
    <property type="entry name" value="PBD"/>
    <property type="match status" value="1"/>
</dbReference>
<evidence type="ECO:0000256" key="11">
    <source>
        <dbReference type="ARBA" id="ARBA00022853"/>
    </source>
</evidence>
<keyword evidence="3" id="KW-0158">Chromosome</keyword>
<keyword evidence="8" id="KW-0949">S-adenosyl-L-methionine</keyword>
<evidence type="ECO:0000256" key="5">
    <source>
        <dbReference type="ARBA" id="ARBA00022553"/>
    </source>
</evidence>
<organism evidence="18 19">
    <name type="scientific">Patagioenas fasciata monilis</name>
    <dbReference type="NCBI Taxonomy" id="372326"/>
    <lineage>
        <taxon>Eukaryota</taxon>
        <taxon>Metazoa</taxon>
        <taxon>Chordata</taxon>
        <taxon>Craniata</taxon>
        <taxon>Vertebrata</taxon>
        <taxon>Euteleostomi</taxon>
        <taxon>Archelosauria</taxon>
        <taxon>Archosauria</taxon>
        <taxon>Dinosauria</taxon>
        <taxon>Saurischia</taxon>
        <taxon>Theropoda</taxon>
        <taxon>Coelurosauria</taxon>
        <taxon>Aves</taxon>
        <taxon>Neognathae</taxon>
        <taxon>Neoaves</taxon>
        <taxon>Columbimorphae</taxon>
        <taxon>Columbiformes</taxon>
        <taxon>Columbidae</taxon>
        <taxon>Patagioenas</taxon>
    </lineage>
</organism>
<dbReference type="InterPro" id="IPR011026">
    <property type="entry name" value="WAS_C"/>
</dbReference>
<reference evidence="18 19" key="1">
    <citation type="submission" date="2016-02" db="EMBL/GenBank/DDBJ databases">
        <title>Band-tailed pigeon sequencing and assembly.</title>
        <authorList>
            <person name="Soares A.E."/>
            <person name="Novak B.J."/>
            <person name="Rice E.S."/>
            <person name="O'Connell B."/>
            <person name="Chang D."/>
            <person name="Weber S."/>
            <person name="Shapiro B."/>
        </authorList>
    </citation>
    <scope>NUCLEOTIDE SEQUENCE [LARGE SCALE GENOMIC DNA]</scope>
    <source>
        <strain evidence="18">BTP2013</strain>
        <tissue evidence="18">Blood</tissue>
    </source>
</reference>
<dbReference type="InterPro" id="IPR011993">
    <property type="entry name" value="PH-like_dom_sf"/>
</dbReference>
<dbReference type="EMBL" id="LSYS01006489">
    <property type="protein sequence ID" value="OPJ75245.1"/>
    <property type="molecule type" value="Genomic_DNA"/>
</dbReference>
<evidence type="ECO:0000259" key="17">
    <source>
        <dbReference type="PROSITE" id="PS50868"/>
    </source>
</evidence>
<keyword evidence="11" id="KW-0156">Chromatin regulator</keyword>
<dbReference type="GO" id="GO:0046974">
    <property type="term" value="F:histone H3K9 methyltransferase activity"/>
    <property type="evidence" value="ECO:0007669"/>
    <property type="project" value="TreeGrafter"/>
</dbReference>
<feature type="region of interest" description="Disordered" evidence="13">
    <location>
        <begin position="36"/>
        <end position="140"/>
    </location>
</feature>
<dbReference type="Pfam" id="PF00856">
    <property type="entry name" value="SET"/>
    <property type="match status" value="1"/>
</dbReference>
<evidence type="ECO:0000256" key="13">
    <source>
        <dbReference type="SAM" id="MobiDB-lite"/>
    </source>
</evidence>
<dbReference type="PROSITE" id="PS50868">
    <property type="entry name" value="POST_SET"/>
    <property type="match status" value="1"/>
</dbReference>
<keyword evidence="7 18" id="KW-0808">Transferase</keyword>
<protein>
    <submittedName>
        <fullName evidence="18">Histone-lysine N-methyltransferase SUV39H2</fullName>
    </submittedName>
</protein>
<evidence type="ECO:0000259" key="14">
    <source>
        <dbReference type="PROSITE" id="PS50108"/>
    </source>
</evidence>
<dbReference type="GO" id="GO:0005856">
    <property type="term" value="C:cytoskeleton"/>
    <property type="evidence" value="ECO:0007669"/>
    <property type="project" value="UniProtKB-SubCell"/>
</dbReference>
<keyword evidence="10" id="KW-0862">Zinc</keyword>
<dbReference type="InterPro" id="IPR000697">
    <property type="entry name" value="WH1/EVH1_dom"/>
</dbReference>
<keyword evidence="4" id="KW-0963">Cytoplasm</keyword>
<evidence type="ECO:0000256" key="8">
    <source>
        <dbReference type="ARBA" id="ARBA00022691"/>
    </source>
</evidence>
<feature type="compositionally biased region" description="Basic and acidic residues" evidence="13">
    <location>
        <begin position="36"/>
        <end position="52"/>
    </location>
</feature>
<dbReference type="Gene3D" id="2.30.29.30">
    <property type="entry name" value="Pleckstrin-homology domain (PH domain)/Phosphotyrosine-binding domain (PTB)"/>
    <property type="match status" value="1"/>
</dbReference>
<dbReference type="GO" id="GO:0005634">
    <property type="term" value="C:nucleus"/>
    <property type="evidence" value="ECO:0007669"/>
    <property type="project" value="TreeGrafter"/>
</dbReference>
<evidence type="ECO:0000259" key="15">
    <source>
        <dbReference type="PROSITE" id="PS50229"/>
    </source>
</evidence>
<comment type="caution">
    <text evidence="18">The sequence shown here is derived from an EMBL/GenBank/DDBJ whole genome shotgun (WGS) entry which is preliminary data.</text>
</comment>
<dbReference type="InterPro" id="IPR001214">
    <property type="entry name" value="SET_dom"/>
</dbReference>
<dbReference type="InterPro" id="IPR003616">
    <property type="entry name" value="Post-SET_dom"/>
</dbReference>
<dbReference type="InterPro" id="IPR000095">
    <property type="entry name" value="CRIB_dom"/>
</dbReference>
<dbReference type="InterPro" id="IPR036936">
    <property type="entry name" value="CRIB_dom_sf"/>
</dbReference>
<dbReference type="PROSITE" id="PS50280">
    <property type="entry name" value="SET"/>
    <property type="match status" value="1"/>
</dbReference>
<dbReference type="SMART" id="SM00285">
    <property type="entry name" value="PBD"/>
    <property type="match status" value="1"/>
</dbReference>
<dbReference type="PROSITE" id="PS50229">
    <property type="entry name" value="WH1"/>
    <property type="match status" value="1"/>
</dbReference>
<feature type="domain" description="CRIB" evidence="14">
    <location>
        <begin position="138"/>
        <end position="151"/>
    </location>
</feature>
<dbReference type="InterPro" id="IPR046341">
    <property type="entry name" value="SET_dom_sf"/>
</dbReference>
<dbReference type="Pfam" id="PF00568">
    <property type="entry name" value="WH1"/>
    <property type="match status" value="1"/>
</dbReference>
<keyword evidence="12" id="KW-0206">Cytoskeleton</keyword>
<name>A0A1V4JT79_PATFA</name>
<dbReference type="InterPro" id="IPR050973">
    <property type="entry name" value="H3K9_Histone-Lys_N-MTase"/>
</dbReference>
<dbReference type="Gene3D" id="2.170.270.10">
    <property type="entry name" value="SET domain"/>
    <property type="match status" value="2"/>
</dbReference>
<evidence type="ECO:0000256" key="10">
    <source>
        <dbReference type="ARBA" id="ARBA00022833"/>
    </source>
</evidence>
<evidence type="ECO:0000256" key="1">
    <source>
        <dbReference type="ARBA" id="ARBA00004245"/>
    </source>
</evidence>
<dbReference type="Proteomes" id="UP000190648">
    <property type="component" value="Unassembled WGS sequence"/>
</dbReference>
<dbReference type="GO" id="GO:0005694">
    <property type="term" value="C:chromosome"/>
    <property type="evidence" value="ECO:0007669"/>
    <property type="project" value="UniProtKB-SubCell"/>
</dbReference>
<dbReference type="Gene3D" id="3.90.810.10">
    <property type="entry name" value="CRIB domain"/>
    <property type="match status" value="1"/>
</dbReference>
<feature type="domain" description="Post-SET" evidence="17">
    <location>
        <begin position="371"/>
        <end position="387"/>
    </location>
</feature>
<dbReference type="SMART" id="SM00317">
    <property type="entry name" value="SET"/>
    <property type="match status" value="1"/>
</dbReference>
<dbReference type="GO" id="GO:0007015">
    <property type="term" value="P:actin filament organization"/>
    <property type="evidence" value="ECO:0007669"/>
    <property type="project" value="InterPro"/>
</dbReference>
<evidence type="ECO:0000313" key="19">
    <source>
        <dbReference type="Proteomes" id="UP000190648"/>
    </source>
</evidence>
<dbReference type="SUPFAM" id="SSF50729">
    <property type="entry name" value="PH domain-like"/>
    <property type="match status" value="1"/>
</dbReference>
<dbReference type="PROSITE" id="PS50108">
    <property type="entry name" value="CRIB"/>
    <property type="match status" value="1"/>
</dbReference>
<dbReference type="AlphaFoldDB" id="A0A1V4JT79"/>
<keyword evidence="6 18" id="KW-0489">Methyltransferase</keyword>
<keyword evidence="5" id="KW-0597">Phosphoprotein</keyword>
<evidence type="ECO:0000256" key="9">
    <source>
        <dbReference type="ARBA" id="ARBA00022723"/>
    </source>
</evidence>
<feature type="domain" description="SET" evidence="16">
    <location>
        <begin position="235"/>
        <end position="339"/>
    </location>
</feature>
<evidence type="ECO:0000256" key="2">
    <source>
        <dbReference type="ARBA" id="ARBA00004286"/>
    </source>
</evidence>
<evidence type="ECO:0000256" key="6">
    <source>
        <dbReference type="ARBA" id="ARBA00022603"/>
    </source>
</evidence>
<keyword evidence="19" id="KW-1185">Reference proteome</keyword>
<evidence type="ECO:0000259" key="16">
    <source>
        <dbReference type="PROSITE" id="PS50280"/>
    </source>
</evidence>
<keyword evidence="9" id="KW-0479">Metal-binding</keyword>
<dbReference type="PANTHER" id="PTHR46223">
    <property type="entry name" value="HISTONE-LYSINE N-METHYLTRANSFERASE SUV39H"/>
    <property type="match status" value="1"/>
</dbReference>
<dbReference type="PANTHER" id="PTHR46223:SF4">
    <property type="entry name" value="HISTONE-LYSINE N-METHYLTRANSFERASE-RELATED"/>
    <property type="match status" value="1"/>
</dbReference>